<evidence type="ECO:0000256" key="6">
    <source>
        <dbReference type="ARBA" id="ARBA00022989"/>
    </source>
</evidence>
<gene>
    <name evidence="9" type="ORF">Ocin01_18628</name>
</gene>
<evidence type="ECO:0000256" key="2">
    <source>
        <dbReference type="ARBA" id="ARBA00022676"/>
    </source>
</evidence>
<feature type="transmembrane region" description="Helical" evidence="8">
    <location>
        <begin position="51"/>
        <end position="73"/>
    </location>
</feature>
<evidence type="ECO:0000256" key="3">
    <source>
        <dbReference type="ARBA" id="ARBA00022679"/>
    </source>
</evidence>
<evidence type="ECO:0000256" key="4">
    <source>
        <dbReference type="ARBA" id="ARBA00022692"/>
    </source>
</evidence>
<dbReference type="EMBL" id="LJIJ01004179">
    <property type="protein sequence ID" value="ODM88056.1"/>
    <property type="molecule type" value="Genomic_DNA"/>
</dbReference>
<dbReference type="OrthoDB" id="416834at2759"/>
<dbReference type="GO" id="GO:0005789">
    <property type="term" value="C:endoplasmic reticulum membrane"/>
    <property type="evidence" value="ECO:0007669"/>
    <property type="project" value="UniProtKB-SubCell"/>
</dbReference>
<evidence type="ECO:0000313" key="9">
    <source>
        <dbReference type="EMBL" id="ODM88056.1"/>
    </source>
</evidence>
<keyword evidence="10" id="KW-1185">Reference proteome</keyword>
<evidence type="ECO:0000256" key="7">
    <source>
        <dbReference type="ARBA" id="ARBA00023136"/>
    </source>
</evidence>
<comment type="caution">
    <text evidence="9">The sequence shown here is derived from an EMBL/GenBank/DDBJ whole genome shotgun (WGS) entry which is preliminary data.</text>
</comment>
<comment type="similarity">
    <text evidence="8">Belongs to the glycosyltransferase 22 family.</text>
</comment>
<keyword evidence="6 8" id="KW-1133">Transmembrane helix</keyword>
<keyword evidence="4 8" id="KW-0812">Transmembrane</keyword>
<keyword evidence="2 8" id="KW-0328">Glycosyltransferase</keyword>
<dbReference type="Pfam" id="PF03901">
    <property type="entry name" value="Glyco_transf_22"/>
    <property type="match status" value="2"/>
</dbReference>
<dbReference type="AlphaFoldDB" id="A0A1D2M509"/>
<keyword evidence="7 8" id="KW-0472">Membrane</keyword>
<sequence>MMPQASRRGNRGCVVDMLFHLWLPKILQSLLTLVGWHYFHKFATEVIGPKAGNVAGGLLLISWFTSFCGARLISNQTEMSLNCIALYWLVTDKLVLLVHHGLELCHAPHSRYLLVAFPPRVFSPGEDQDCQVFPQVPHLCVTHFPWELHSPSTPDEWKLIPNLAGILQGEVPSLGFTRHSGIFTQDCKYFGTFCRSPPLGYFARETRPLTNALTFYLILYSFIPHKEIRFLLPAAPLVFTICGSVINSVLYEKKNNTSRMAWFLDKCLKIGIVLFIALNLGATIFLGFYHQRGIKPPRLSFLNRFLRWINLVCGSWLLATLFLSTLTFITPCRASILYLRTPTIPAVVQGRSIHSTQWLLNSGFGGGYHQQTHKLLSTPLHLSFW</sequence>
<dbReference type="PANTHER" id="PTHR22760">
    <property type="entry name" value="GLYCOSYLTRANSFERASE"/>
    <property type="match status" value="1"/>
</dbReference>
<feature type="transmembrane region" description="Helical" evidence="8">
    <location>
        <begin position="308"/>
        <end position="329"/>
    </location>
</feature>
<evidence type="ECO:0000256" key="8">
    <source>
        <dbReference type="RuleBase" id="RU363075"/>
    </source>
</evidence>
<evidence type="ECO:0000256" key="1">
    <source>
        <dbReference type="ARBA" id="ARBA00004477"/>
    </source>
</evidence>
<protein>
    <recommendedName>
        <fullName evidence="8">Mannosyltransferase</fullName>
        <ecNumber evidence="8">2.4.1.-</ecNumber>
    </recommendedName>
</protein>
<feature type="transmembrane region" description="Helical" evidence="8">
    <location>
        <begin position="21"/>
        <end position="39"/>
    </location>
</feature>
<keyword evidence="3 9" id="KW-0808">Transferase</keyword>
<name>A0A1D2M509_ORCCI</name>
<reference evidence="9 10" key="1">
    <citation type="journal article" date="2016" name="Genome Biol. Evol.">
        <title>Gene Family Evolution Reflects Adaptation to Soil Environmental Stressors in the Genome of the Collembolan Orchesella cincta.</title>
        <authorList>
            <person name="Faddeeva-Vakhrusheva A."/>
            <person name="Derks M.F."/>
            <person name="Anvar S.Y."/>
            <person name="Agamennone V."/>
            <person name="Suring W."/>
            <person name="Smit S."/>
            <person name="van Straalen N.M."/>
            <person name="Roelofs D."/>
        </authorList>
    </citation>
    <scope>NUCLEOTIDE SEQUENCE [LARGE SCALE GENOMIC DNA]</scope>
    <source>
        <tissue evidence="9">Mixed pool</tissue>
    </source>
</reference>
<keyword evidence="5 8" id="KW-0256">Endoplasmic reticulum</keyword>
<dbReference type="Proteomes" id="UP000094527">
    <property type="component" value="Unassembled WGS sequence"/>
</dbReference>
<dbReference type="EC" id="2.4.1.-" evidence="8"/>
<feature type="transmembrane region" description="Helical" evidence="8">
    <location>
        <begin position="230"/>
        <end position="250"/>
    </location>
</feature>
<feature type="transmembrane region" description="Helical" evidence="8">
    <location>
        <begin position="270"/>
        <end position="288"/>
    </location>
</feature>
<accession>A0A1D2M509</accession>
<organism evidence="9 10">
    <name type="scientific">Orchesella cincta</name>
    <name type="common">Springtail</name>
    <name type="synonym">Podura cincta</name>
    <dbReference type="NCBI Taxonomy" id="48709"/>
    <lineage>
        <taxon>Eukaryota</taxon>
        <taxon>Metazoa</taxon>
        <taxon>Ecdysozoa</taxon>
        <taxon>Arthropoda</taxon>
        <taxon>Hexapoda</taxon>
        <taxon>Collembola</taxon>
        <taxon>Entomobryomorpha</taxon>
        <taxon>Entomobryoidea</taxon>
        <taxon>Orchesellidae</taxon>
        <taxon>Orchesellinae</taxon>
        <taxon>Orchesella</taxon>
    </lineage>
</organism>
<proteinExistence type="inferred from homology"/>
<evidence type="ECO:0000313" key="10">
    <source>
        <dbReference type="Proteomes" id="UP000094527"/>
    </source>
</evidence>
<dbReference type="GO" id="GO:0000030">
    <property type="term" value="F:mannosyltransferase activity"/>
    <property type="evidence" value="ECO:0007669"/>
    <property type="project" value="TreeGrafter"/>
</dbReference>
<dbReference type="InterPro" id="IPR005599">
    <property type="entry name" value="GPI_mannosylTrfase"/>
</dbReference>
<comment type="subcellular location">
    <subcellularLocation>
        <location evidence="1 8">Endoplasmic reticulum membrane</location>
        <topology evidence="1 8">Multi-pass membrane protein</topology>
    </subcellularLocation>
</comment>
<evidence type="ECO:0000256" key="5">
    <source>
        <dbReference type="ARBA" id="ARBA00022824"/>
    </source>
</evidence>